<comment type="subcellular location">
    <subcellularLocation>
        <location evidence="1 8">Cell membrane</location>
        <topology evidence="1 8">Multi-pass membrane protein</topology>
    </subcellularLocation>
</comment>
<evidence type="ECO:0000256" key="2">
    <source>
        <dbReference type="ARBA" id="ARBA00007069"/>
    </source>
</evidence>
<evidence type="ECO:0000256" key="3">
    <source>
        <dbReference type="ARBA" id="ARBA00022448"/>
    </source>
</evidence>
<evidence type="ECO:0000259" key="10">
    <source>
        <dbReference type="PROSITE" id="PS50928"/>
    </source>
</evidence>
<dbReference type="PANTHER" id="PTHR42929:SF1">
    <property type="entry name" value="INNER MEMBRANE ABC TRANSPORTER PERMEASE PROTEIN YDCU-RELATED"/>
    <property type="match status" value="1"/>
</dbReference>
<evidence type="ECO:0000256" key="9">
    <source>
        <dbReference type="SAM" id="MobiDB-lite"/>
    </source>
</evidence>
<keyword evidence="7 8" id="KW-0472">Membrane</keyword>
<dbReference type="EMBL" id="SGWX01000001">
    <property type="protein sequence ID" value="RZS61760.1"/>
    <property type="molecule type" value="Genomic_DNA"/>
</dbReference>
<keyword evidence="5 8" id="KW-0812">Transmembrane</keyword>
<dbReference type="Pfam" id="PF00528">
    <property type="entry name" value="BPD_transp_1"/>
    <property type="match status" value="1"/>
</dbReference>
<evidence type="ECO:0000256" key="8">
    <source>
        <dbReference type="RuleBase" id="RU363032"/>
    </source>
</evidence>
<feature type="transmembrane region" description="Helical" evidence="8">
    <location>
        <begin position="234"/>
        <end position="255"/>
    </location>
</feature>
<sequence>MTAVSQGVPAAHAAGTPAAPPAPPPHSPPSATAAPAPAHRVRGALAALGLVPFAAYVLAFLALPTALAVGSGFVDADGGLTAHNLSALADPVVLRTFGASLWLSALSAVVGALLGAAICYALLGLRPGHPARSVVEAASSVLAQFGGVMLAFAFIATIGLQGLVTLWLKDGLGIDIFAGGAWIYALPGLIAPYIYFQTPLMVITFLPALTGLQTQWYEAALTLGDTRAGFWRHVGLPVLAPSFLASLLLLFANAFSSFATAAALASQGAQIVPLQIRAALVSETVLGRQNLAGALALGMVVVMAAVMWLYSRAARRAARWRR</sequence>
<feature type="compositionally biased region" description="Pro residues" evidence="9">
    <location>
        <begin position="18"/>
        <end position="28"/>
    </location>
</feature>
<evidence type="ECO:0000256" key="6">
    <source>
        <dbReference type="ARBA" id="ARBA00022989"/>
    </source>
</evidence>
<name>A0A4V2EY50_9MICO</name>
<dbReference type="AlphaFoldDB" id="A0A4V2EY50"/>
<keyword evidence="4" id="KW-1003">Cell membrane</keyword>
<accession>A0A4V2EY50</accession>
<dbReference type="OrthoDB" id="8404154at2"/>
<dbReference type="PANTHER" id="PTHR42929">
    <property type="entry name" value="INNER MEMBRANE ABC TRANSPORTER PERMEASE PROTEIN YDCU-RELATED-RELATED"/>
    <property type="match status" value="1"/>
</dbReference>
<feature type="transmembrane region" description="Helical" evidence="8">
    <location>
        <begin position="176"/>
        <end position="196"/>
    </location>
</feature>
<evidence type="ECO:0000313" key="12">
    <source>
        <dbReference type="Proteomes" id="UP000293852"/>
    </source>
</evidence>
<evidence type="ECO:0000256" key="4">
    <source>
        <dbReference type="ARBA" id="ARBA00022475"/>
    </source>
</evidence>
<evidence type="ECO:0000313" key="11">
    <source>
        <dbReference type="EMBL" id="RZS61760.1"/>
    </source>
</evidence>
<organism evidence="11 12">
    <name type="scientific">Xylanimonas ulmi</name>
    <dbReference type="NCBI Taxonomy" id="228973"/>
    <lineage>
        <taxon>Bacteria</taxon>
        <taxon>Bacillati</taxon>
        <taxon>Actinomycetota</taxon>
        <taxon>Actinomycetes</taxon>
        <taxon>Micrococcales</taxon>
        <taxon>Promicromonosporaceae</taxon>
        <taxon>Xylanimonas</taxon>
    </lineage>
</organism>
<gene>
    <name evidence="11" type="ORF">EV386_2071</name>
</gene>
<protein>
    <submittedName>
        <fullName evidence="11">Putative spermidine/putrescine transport system permease protein</fullName>
    </submittedName>
</protein>
<dbReference type="SUPFAM" id="SSF161098">
    <property type="entry name" value="MetI-like"/>
    <property type="match status" value="1"/>
</dbReference>
<feature type="transmembrane region" description="Helical" evidence="8">
    <location>
        <begin position="44"/>
        <end position="63"/>
    </location>
</feature>
<keyword evidence="3 8" id="KW-0813">Transport</keyword>
<comment type="similarity">
    <text evidence="2">Belongs to the binding-protein-dependent transport system permease family. CysTW subfamily.</text>
</comment>
<comment type="caution">
    <text evidence="11">The sequence shown here is derived from an EMBL/GenBank/DDBJ whole genome shotgun (WGS) entry which is preliminary data.</text>
</comment>
<dbReference type="GO" id="GO:0055085">
    <property type="term" value="P:transmembrane transport"/>
    <property type="evidence" value="ECO:0007669"/>
    <property type="project" value="InterPro"/>
</dbReference>
<dbReference type="RefSeq" id="WP_130414692.1">
    <property type="nucleotide sequence ID" value="NZ_SGWX01000001.1"/>
</dbReference>
<evidence type="ECO:0000256" key="5">
    <source>
        <dbReference type="ARBA" id="ARBA00022692"/>
    </source>
</evidence>
<reference evidence="11 12" key="1">
    <citation type="submission" date="2019-02" db="EMBL/GenBank/DDBJ databases">
        <title>Sequencing the genomes of 1000 actinobacteria strains.</title>
        <authorList>
            <person name="Klenk H.-P."/>
        </authorList>
    </citation>
    <scope>NUCLEOTIDE SEQUENCE [LARGE SCALE GENOMIC DNA]</scope>
    <source>
        <strain evidence="11 12">DSM 16932</strain>
    </source>
</reference>
<keyword evidence="12" id="KW-1185">Reference proteome</keyword>
<feature type="transmembrane region" description="Helical" evidence="8">
    <location>
        <begin position="137"/>
        <end position="164"/>
    </location>
</feature>
<proteinExistence type="inferred from homology"/>
<dbReference type="PROSITE" id="PS50928">
    <property type="entry name" value="ABC_TM1"/>
    <property type="match status" value="1"/>
</dbReference>
<feature type="transmembrane region" description="Helical" evidence="8">
    <location>
        <begin position="291"/>
        <end position="311"/>
    </location>
</feature>
<evidence type="ECO:0000256" key="7">
    <source>
        <dbReference type="ARBA" id="ARBA00023136"/>
    </source>
</evidence>
<dbReference type="Proteomes" id="UP000293852">
    <property type="component" value="Unassembled WGS sequence"/>
</dbReference>
<evidence type="ECO:0000256" key="1">
    <source>
        <dbReference type="ARBA" id="ARBA00004651"/>
    </source>
</evidence>
<feature type="region of interest" description="Disordered" evidence="9">
    <location>
        <begin position="1"/>
        <end position="35"/>
    </location>
</feature>
<dbReference type="GO" id="GO:0005886">
    <property type="term" value="C:plasma membrane"/>
    <property type="evidence" value="ECO:0007669"/>
    <property type="project" value="UniProtKB-SubCell"/>
</dbReference>
<dbReference type="InterPro" id="IPR000515">
    <property type="entry name" value="MetI-like"/>
</dbReference>
<feature type="domain" description="ABC transmembrane type-1" evidence="10">
    <location>
        <begin position="97"/>
        <end position="310"/>
    </location>
</feature>
<keyword evidence="6 8" id="KW-1133">Transmembrane helix</keyword>
<dbReference type="Gene3D" id="1.10.3720.10">
    <property type="entry name" value="MetI-like"/>
    <property type="match status" value="1"/>
</dbReference>
<dbReference type="InterPro" id="IPR035906">
    <property type="entry name" value="MetI-like_sf"/>
</dbReference>
<feature type="transmembrane region" description="Helical" evidence="8">
    <location>
        <begin position="101"/>
        <end position="125"/>
    </location>
</feature>